<evidence type="ECO:0000256" key="4">
    <source>
        <dbReference type="SAM" id="MobiDB-lite"/>
    </source>
</evidence>
<dbReference type="PANTHER" id="PTHR31956:SF1">
    <property type="entry name" value="NON-SPECIFIC PHOSPHOLIPASE C1"/>
    <property type="match status" value="1"/>
</dbReference>
<name>A0A386ZD26_9NOCA</name>
<feature type="region of interest" description="Disordered" evidence="4">
    <location>
        <begin position="1"/>
        <end position="20"/>
    </location>
</feature>
<dbReference type="Gene3D" id="3.40.720.10">
    <property type="entry name" value="Alkaline Phosphatase, subunit A"/>
    <property type="match status" value="2"/>
</dbReference>
<dbReference type="InterPro" id="IPR017850">
    <property type="entry name" value="Alkaline_phosphatase_core_sf"/>
</dbReference>
<dbReference type="EMBL" id="CP032568">
    <property type="protein sequence ID" value="AYF75073.1"/>
    <property type="molecule type" value="Genomic_DNA"/>
</dbReference>
<evidence type="ECO:0000313" key="6">
    <source>
        <dbReference type="EMBL" id="AYF75073.1"/>
    </source>
</evidence>
<evidence type="ECO:0000256" key="2">
    <source>
        <dbReference type="ARBA" id="ARBA00022801"/>
    </source>
</evidence>
<evidence type="ECO:0000256" key="5">
    <source>
        <dbReference type="SAM" id="SignalP"/>
    </source>
</evidence>
<keyword evidence="2" id="KW-0378">Hydrolase</keyword>
<accession>A0A386ZD26</accession>
<evidence type="ECO:0000256" key="1">
    <source>
        <dbReference type="ARBA" id="ARBA00022525"/>
    </source>
</evidence>
<keyword evidence="7" id="KW-1185">Reference proteome</keyword>
<dbReference type="CDD" id="cd16013">
    <property type="entry name" value="AcpA"/>
    <property type="match status" value="1"/>
</dbReference>
<keyword evidence="3" id="KW-0843">Virulence</keyword>
<evidence type="ECO:0000313" key="7">
    <source>
        <dbReference type="Proteomes" id="UP000267164"/>
    </source>
</evidence>
<dbReference type="Proteomes" id="UP000267164">
    <property type="component" value="Chromosome"/>
</dbReference>
<feature type="chain" id="PRO_5038750885" evidence="5">
    <location>
        <begin position="41"/>
        <end position="556"/>
    </location>
</feature>
<sequence>MPASARRRRPRPAVARGRRFGTRSRAAAAFAALVALSATACSSSSDKAANADTDTATPIKHVVVIFQENISFDHYFGTYPNAANTDGTKFTALPNTPKVDGLTPDLLTKNPNKAQPVRLGGPDQQITCDQDHEYKDEQLALDGGKMDQFVEHTNVSEGKACKQPTYGPQGLVMGYYDGNSVTALWNYAQHYAMSDNSWTTTFGPSTVGALNLVAGQTHGVTKMEPPKPGQPFPADTVLPDAGNGQGTVVGDPQPYGDDCSNRDTVQLSGTNIGDLLNKKNVSWGFFQGGFKPTDTKDGKAVCGATHNVGVALGGTGAKDGSPKGWDTKGDYIPHHEPFQYYPSTANPHHLPPTSVDKIGQTDQANHQYDLTDFWAAADKGNLPAVSYLKAAGYQDGHAAYSDPLDEQQFLVETINHLQKLPEWKDTAVVIAYDDSDGWYDHAAPKLVMNSASEQDGYSGAGTCGDAKANPAKYQGRCGYGQRVPLLVISPYAKANFVDHGVTDQASVLKFIEDNWKTGRIGDDSFDERAGTLDAMFDFKTAAQPALALDPKTGAAG</sequence>
<organism evidence="6 7">
    <name type="scientific">Nocardia yunnanensis</name>
    <dbReference type="NCBI Taxonomy" id="2382165"/>
    <lineage>
        <taxon>Bacteria</taxon>
        <taxon>Bacillati</taxon>
        <taxon>Actinomycetota</taxon>
        <taxon>Actinomycetes</taxon>
        <taxon>Mycobacteriales</taxon>
        <taxon>Nocardiaceae</taxon>
        <taxon>Nocardia</taxon>
    </lineage>
</organism>
<dbReference type="AlphaFoldDB" id="A0A386ZD26"/>
<dbReference type="OrthoDB" id="4181857at2"/>
<dbReference type="PANTHER" id="PTHR31956">
    <property type="entry name" value="NON-SPECIFIC PHOSPHOLIPASE C4-RELATED"/>
    <property type="match status" value="1"/>
</dbReference>
<keyword evidence="5" id="KW-0732">Signal</keyword>
<evidence type="ECO:0000256" key="3">
    <source>
        <dbReference type="ARBA" id="ARBA00023026"/>
    </source>
</evidence>
<dbReference type="Pfam" id="PF04185">
    <property type="entry name" value="Phosphoesterase"/>
    <property type="match status" value="1"/>
</dbReference>
<gene>
    <name evidence="6" type="ORF">D7D52_15730</name>
</gene>
<dbReference type="GO" id="GO:0042578">
    <property type="term" value="F:phosphoric ester hydrolase activity"/>
    <property type="evidence" value="ECO:0007669"/>
    <property type="project" value="UniProtKB-ARBA"/>
</dbReference>
<keyword evidence="1" id="KW-0964">Secreted</keyword>
<feature type="region of interest" description="Disordered" evidence="4">
    <location>
        <begin position="101"/>
        <end position="123"/>
    </location>
</feature>
<proteinExistence type="predicted"/>
<dbReference type="InterPro" id="IPR007312">
    <property type="entry name" value="Phosphoesterase"/>
</dbReference>
<dbReference type="RefSeq" id="WP_120737226.1">
    <property type="nucleotide sequence ID" value="NZ_CP032568.1"/>
</dbReference>
<feature type="signal peptide" evidence="5">
    <location>
        <begin position="1"/>
        <end position="40"/>
    </location>
</feature>
<protein>
    <submittedName>
        <fullName evidence="6">Phospholipase</fullName>
    </submittedName>
</protein>
<dbReference type="KEGG" id="nyu:D7D52_15730"/>
<reference evidence="6 7" key="1">
    <citation type="submission" date="2018-09" db="EMBL/GenBank/DDBJ databases">
        <title>Nocardia yunnanensis sp. nov., an actinomycete isolated from a soil sample.</title>
        <authorList>
            <person name="Zhang J."/>
        </authorList>
    </citation>
    <scope>NUCLEOTIDE SEQUENCE [LARGE SCALE GENOMIC DNA]</scope>
    <source>
        <strain evidence="6 7">CFHS0054</strain>
    </source>
</reference>